<dbReference type="Pfam" id="PF08241">
    <property type="entry name" value="Methyltransf_11"/>
    <property type="match status" value="1"/>
</dbReference>
<dbReference type="GO" id="GO:0032259">
    <property type="term" value="P:methylation"/>
    <property type="evidence" value="ECO:0007669"/>
    <property type="project" value="UniProtKB-KW"/>
</dbReference>
<proteinExistence type="predicted"/>
<dbReference type="CDD" id="cd02440">
    <property type="entry name" value="AdoMet_MTases"/>
    <property type="match status" value="1"/>
</dbReference>
<dbReference type="EMBL" id="LQBQ01000001">
    <property type="protein sequence ID" value="KUJ85510.1"/>
    <property type="molecule type" value="Genomic_DNA"/>
</dbReference>
<comment type="caution">
    <text evidence="2">The sequence shown here is derived from an EMBL/GenBank/DDBJ whole genome shotgun (WGS) entry which is preliminary data.</text>
</comment>
<gene>
    <name evidence="2" type="ORF">AVO45_00485</name>
</gene>
<name>A0A101CYG8_9RHOB</name>
<evidence type="ECO:0000313" key="3">
    <source>
        <dbReference type="Proteomes" id="UP000053791"/>
    </source>
</evidence>
<evidence type="ECO:0000313" key="2">
    <source>
        <dbReference type="EMBL" id="KUJ85510.1"/>
    </source>
</evidence>
<dbReference type="SUPFAM" id="SSF53335">
    <property type="entry name" value="S-adenosyl-L-methionine-dependent methyltransferases"/>
    <property type="match status" value="1"/>
</dbReference>
<dbReference type="InterPro" id="IPR029063">
    <property type="entry name" value="SAM-dependent_MTases_sf"/>
</dbReference>
<accession>A0A101CYG8</accession>
<reference evidence="2 3" key="1">
    <citation type="submission" date="2015-12" db="EMBL/GenBank/DDBJ databases">
        <authorList>
            <person name="Shamseldin A."/>
            <person name="Moawad H."/>
            <person name="Abd El-Rahim W.M."/>
            <person name="Sadowsky M.J."/>
        </authorList>
    </citation>
    <scope>NUCLEOTIDE SEQUENCE [LARGE SCALE GENOMIC DNA]</scope>
    <source>
        <strain evidence="2 3">ZGT118</strain>
    </source>
</reference>
<organism evidence="2 3">
    <name type="scientific">Ruegeria marisrubri</name>
    <dbReference type="NCBI Taxonomy" id="1685379"/>
    <lineage>
        <taxon>Bacteria</taxon>
        <taxon>Pseudomonadati</taxon>
        <taxon>Pseudomonadota</taxon>
        <taxon>Alphaproteobacteria</taxon>
        <taxon>Rhodobacterales</taxon>
        <taxon>Roseobacteraceae</taxon>
        <taxon>Ruegeria</taxon>
    </lineage>
</organism>
<dbReference type="PANTHER" id="PTHR43591:SF24">
    <property type="entry name" value="2-METHOXY-6-POLYPRENYL-1,4-BENZOQUINOL METHYLASE, MITOCHONDRIAL"/>
    <property type="match status" value="1"/>
</dbReference>
<keyword evidence="3" id="KW-1185">Reference proteome</keyword>
<keyword evidence="2" id="KW-0808">Transferase</keyword>
<dbReference type="STRING" id="1685379.AVO45_00485"/>
<protein>
    <submittedName>
        <fullName evidence="2">SAM-dependent methyltransferase</fullName>
    </submittedName>
</protein>
<feature type="domain" description="Methyltransferase type 11" evidence="1">
    <location>
        <begin position="45"/>
        <end position="142"/>
    </location>
</feature>
<dbReference type="OrthoDB" id="9787738at2"/>
<dbReference type="Proteomes" id="UP000053791">
    <property type="component" value="Unassembled WGS sequence"/>
</dbReference>
<dbReference type="InterPro" id="IPR013216">
    <property type="entry name" value="Methyltransf_11"/>
</dbReference>
<dbReference type="Gene3D" id="3.40.50.150">
    <property type="entry name" value="Vaccinia Virus protein VP39"/>
    <property type="match status" value="1"/>
</dbReference>
<dbReference type="RefSeq" id="WP_068343276.1">
    <property type="nucleotide sequence ID" value="NZ_LQBQ01000001.1"/>
</dbReference>
<dbReference type="AlphaFoldDB" id="A0A101CYG8"/>
<dbReference type="PANTHER" id="PTHR43591">
    <property type="entry name" value="METHYLTRANSFERASE"/>
    <property type="match status" value="1"/>
</dbReference>
<sequence>MSENDKVFEGSIPDYYDDYLVPLIFESYARDLARRVAARPVRDVLETAAGSGVVTRALAPLLPEGARYCVTDLNPPMLERAKSRQPAEPPVEWLPADALNLPFEDDSFDAVCCQFGVMFFPDRIKGYAEAKRVLRPGGRFLFNVWDAIEQNEFADIVTRVAKTLLPEAHPNFLARTPHGHGNPERIRAELEQAGFEHIEIEAVEDVSTAPDPSHPAIAYVRGTPLYGELAPHGEKMVNRIIGAATEEIRDRYGDGEVSAKITGFVITAS</sequence>
<dbReference type="GO" id="GO:0008757">
    <property type="term" value="F:S-adenosylmethionine-dependent methyltransferase activity"/>
    <property type="evidence" value="ECO:0007669"/>
    <property type="project" value="InterPro"/>
</dbReference>
<keyword evidence="2" id="KW-0489">Methyltransferase</keyword>
<evidence type="ECO:0000259" key="1">
    <source>
        <dbReference type="Pfam" id="PF08241"/>
    </source>
</evidence>